<dbReference type="Proteomes" id="UP000887572">
    <property type="component" value="Unplaced"/>
</dbReference>
<dbReference type="AlphaFoldDB" id="A0A914H794"/>
<name>A0A914H794_GLORO</name>
<evidence type="ECO:0000313" key="2">
    <source>
        <dbReference type="WBParaSite" id="Gr19_v10_g1448.t1"/>
    </source>
</evidence>
<protein>
    <submittedName>
        <fullName evidence="2">Uncharacterized protein</fullName>
    </submittedName>
</protein>
<dbReference type="WBParaSite" id="Gr19_v10_g1448.t1">
    <property type="protein sequence ID" value="Gr19_v10_g1448.t1"/>
    <property type="gene ID" value="Gr19_v10_g1448"/>
</dbReference>
<accession>A0A914H794</accession>
<evidence type="ECO:0000313" key="1">
    <source>
        <dbReference type="Proteomes" id="UP000887572"/>
    </source>
</evidence>
<reference evidence="2" key="1">
    <citation type="submission" date="2022-11" db="UniProtKB">
        <authorList>
            <consortium name="WormBaseParasite"/>
        </authorList>
    </citation>
    <scope>IDENTIFICATION</scope>
</reference>
<organism evidence="1 2">
    <name type="scientific">Globodera rostochiensis</name>
    <name type="common">Golden nematode worm</name>
    <name type="synonym">Heterodera rostochiensis</name>
    <dbReference type="NCBI Taxonomy" id="31243"/>
    <lineage>
        <taxon>Eukaryota</taxon>
        <taxon>Metazoa</taxon>
        <taxon>Ecdysozoa</taxon>
        <taxon>Nematoda</taxon>
        <taxon>Chromadorea</taxon>
        <taxon>Rhabditida</taxon>
        <taxon>Tylenchina</taxon>
        <taxon>Tylenchomorpha</taxon>
        <taxon>Tylenchoidea</taxon>
        <taxon>Heteroderidae</taxon>
        <taxon>Heteroderinae</taxon>
        <taxon>Globodera</taxon>
    </lineage>
</organism>
<keyword evidence="1" id="KW-1185">Reference proteome</keyword>
<sequence>MENIPSKFEAGRSRLANRVWPVASRHSRLYLVGFFCTETRLARRDWRDAIGQTRLARRDWPDVTGPETQMARRDWPDAIDPYSTLYLPFNAIGKSQKTFIFELVWKVRVQPSHEQMAAFMYGYPCYKVCSFSSILHQNASKINIDT</sequence>
<proteinExistence type="predicted"/>